<accession>A0A0P1GVZ6</accession>
<evidence type="ECO:0000256" key="1">
    <source>
        <dbReference type="SAM" id="SignalP"/>
    </source>
</evidence>
<dbReference type="RefSeq" id="WP_058247369.1">
    <property type="nucleotide sequence ID" value="NZ_CYSE01000003.1"/>
</dbReference>
<gene>
    <name evidence="2" type="ORF">TRN7648_01857</name>
</gene>
<dbReference type="AlphaFoldDB" id="A0A0P1GVZ6"/>
<keyword evidence="1" id="KW-0732">Signal</keyword>
<dbReference type="STRING" id="441103.TRN7648_01857"/>
<reference evidence="2 3" key="1">
    <citation type="submission" date="2015-09" db="EMBL/GenBank/DDBJ databases">
        <authorList>
            <consortium name="Swine Surveillance"/>
        </authorList>
    </citation>
    <scope>NUCLEOTIDE SEQUENCE [LARGE SCALE GENOMIC DNA]</scope>
    <source>
        <strain evidence="2 3">CECT 7648</strain>
    </source>
</reference>
<dbReference type="EMBL" id="CYSE01000003">
    <property type="protein sequence ID" value="CUH78213.1"/>
    <property type="molecule type" value="Genomic_DNA"/>
</dbReference>
<proteinExistence type="predicted"/>
<sequence length="272" mass="29269">MTFPTFLRPLIVSACLAASALQAHADTVTWTVAPTAKQQAAAAELTSKKKHTAISIAPDGAWGRSWGYDSAELAKTSSLAFCRKNLKKGRGDCFVYAVNGKVVAPKQVTLTKVTQVYVPTHSRKASAFFGLVSGSYKGNPAKALEQFEALKAGTDVSVTERKGKALEALLRDHSLMSKDPRVFAQFFGSDRVERHNKGGKLRIEYTGWMATEAGLVCTYNGAYKSTGKRVGTSCLIVHSFENGKARYAYATQPKTIRNGLLVAGDALRGAAK</sequence>
<name>A0A0P1GVZ6_9RHOB</name>
<feature type="chain" id="PRO_5006063818" evidence="1">
    <location>
        <begin position="26"/>
        <end position="272"/>
    </location>
</feature>
<feature type="signal peptide" evidence="1">
    <location>
        <begin position="1"/>
        <end position="25"/>
    </location>
</feature>
<dbReference type="Proteomes" id="UP000054935">
    <property type="component" value="Unassembled WGS sequence"/>
</dbReference>
<evidence type="ECO:0000313" key="2">
    <source>
        <dbReference type="EMBL" id="CUH78213.1"/>
    </source>
</evidence>
<organism evidence="2 3">
    <name type="scientific">Tropicibacter naphthalenivorans</name>
    <dbReference type="NCBI Taxonomy" id="441103"/>
    <lineage>
        <taxon>Bacteria</taxon>
        <taxon>Pseudomonadati</taxon>
        <taxon>Pseudomonadota</taxon>
        <taxon>Alphaproteobacteria</taxon>
        <taxon>Rhodobacterales</taxon>
        <taxon>Roseobacteraceae</taxon>
        <taxon>Tropicibacter</taxon>
    </lineage>
</organism>
<evidence type="ECO:0000313" key="3">
    <source>
        <dbReference type="Proteomes" id="UP000054935"/>
    </source>
</evidence>
<keyword evidence="3" id="KW-1185">Reference proteome</keyword>
<protein>
    <submittedName>
        <fullName evidence="2">Uncharacterized protein</fullName>
    </submittedName>
</protein>
<dbReference type="OrthoDB" id="8564128at2"/>